<dbReference type="InterPro" id="IPR000838">
    <property type="entry name" value="RNA_pol_sigma70_ECF_CS"/>
</dbReference>
<comment type="similarity">
    <text evidence="1 6">Belongs to the sigma-70 factor family. ECF subfamily.</text>
</comment>
<evidence type="ECO:0000313" key="11">
    <source>
        <dbReference type="Proteomes" id="UP000294593"/>
    </source>
</evidence>
<dbReference type="PANTHER" id="PTHR43133:SF53">
    <property type="entry name" value="ECF RNA POLYMERASE SIGMA-E FACTOR"/>
    <property type="match status" value="1"/>
</dbReference>
<keyword evidence="4 6" id="KW-0238">DNA-binding</keyword>
<proteinExistence type="inferred from homology"/>
<dbReference type="InterPro" id="IPR013324">
    <property type="entry name" value="RNA_pol_sigma_r3/r4-like"/>
</dbReference>
<dbReference type="GO" id="GO:0003677">
    <property type="term" value="F:DNA binding"/>
    <property type="evidence" value="ECO:0007669"/>
    <property type="project" value="UniProtKB-KW"/>
</dbReference>
<dbReference type="InterPro" id="IPR014284">
    <property type="entry name" value="RNA_pol_sigma-70_dom"/>
</dbReference>
<gene>
    <name evidence="10" type="ORF">EV672_103251</name>
</gene>
<evidence type="ECO:0000256" key="7">
    <source>
        <dbReference type="SAM" id="MobiDB-lite"/>
    </source>
</evidence>
<evidence type="ECO:0000259" key="8">
    <source>
        <dbReference type="Pfam" id="PF04542"/>
    </source>
</evidence>
<dbReference type="NCBIfam" id="TIGR02937">
    <property type="entry name" value="sigma70-ECF"/>
    <property type="match status" value="1"/>
</dbReference>
<dbReference type="GO" id="GO:0016987">
    <property type="term" value="F:sigma factor activity"/>
    <property type="evidence" value="ECO:0007669"/>
    <property type="project" value="UniProtKB-KW"/>
</dbReference>
<evidence type="ECO:0000313" key="10">
    <source>
        <dbReference type="EMBL" id="TDP84680.1"/>
    </source>
</evidence>
<evidence type="ECO:0000259" key="9">
    <source>
        <dbReference type="Pfam" id="PF08281"/>
    </source>
</evidence>
<dbReference type="InterPro" id="IPR013325">
    <property type="entry name" value="RNA_pol_sigma_r2"/>
</dbReference>
<dbReference type="InterPro" id="IPR036388">
    <property type="entry name" value="WH-like_DNA-bd_sf"/>
</dbReference>
<keyword evidence="11" id="KW-1185">Reference proteome</keyword>
<dbReference type="Pfam" id="PF04542">
    <property type="entry name" value="Sigma70_r2"/>
    <property type="match status" value="1"/>
</dbReference>
<reference evidence="10 11" key="1">
    <citation type="submission" date="2019-03" db="EMBL/GenBank/DDBJ databases">
        <title>Genomic Encyclopedia of Type Strains, Phase IV (KMG-IV): sequencing the most valuable type-strain genomes for metagenomic binning, comparative biology and taxonomic classification.</title>
        <authorList>
            <person name="Goeker M."/>
        </authorList>
    </citation>
    <scope>NUCLEOTIDE SEQUENCE [LARGE SCALE GENOMIC DNA]</scope>
    <source>
        <strain evidence="10 11">DSM 11901</strain>
    </source>
</reference>
<keyword evidence="2 6" id="KW-0805">Transcription regulation</keyword>
<evidence type="ECO:0000256" key="6">
    <source>
        <dbReference type="RuleBase" id="RU000716"/>
    </source>
</evidence>
<dbReference type="GO" id="GO:0006352">
    <property type="term" value="P:DNA-templated transcription initiation"/>
    <property type="evidence" value="ECO:0007669"/>
    <property type="project" value="InterPro"/>
</dbReference>
<dbReference type="PROSITE" id="PS01063">
    <property type="entry name" value="SIGMA70_ECF"/>
    <property type="match status" value="1"/>
</dbReference>
<dbReference type="InterPro" id="IPR013249">
    <property type="entry name" value="RNA_pol_sigma70_r4_t2"/>
</dbReference>
<dbReference type="Proteomes" id="UP000294593">
    <property type="component" value="Unassembled WGS sequence"/>
</dbReference>
<feature type="region of interest" description="Disordered" evidence="7">
    <location>
        <begin position="1"/>
        <end position="46"/>
    </location>
</feature>
<dbReference type="SUPFAM" id="SSF88946">
    <property type="entry name" value="Sigma2 domain of RNA polymerase sigma factors"/>
    <property type="match status" value="1"/>
</dbReference>
<dbReference type="PANTHER" id="PTHR43133">
    <property type="entry name" value="RNA POLYMERASE ECF-TYPE SIGMA FACTO"/>
    <property type="match status" value="1"/>
</dbReference>
<accession>A0A4R6REM8</accession>
<dbReference type="Pfam" id="PF08281">
    <property type="entry name" value="Sigma70_r4_2"/>
    <property type="match status" value="1"/>
</dbReference>
<dbReference type="InterPro" id="IPR039425">
    <property type="entry name" value="RNA_pol_sigma-70-like"/>
</dbReference>
<dbReference type="SUPFAM" id="SSF88659">
    <property type="entry name" value="Sigma3 and sigma4 domains of RNA polymerase sigma factors"/>
    <property type="match status" value="1"/>
</dbReference>
<evidence type="ECO:0000256" key="5">
    <source>
        <dbReference type="ARBA" id="ARBA00023163"/>
    </source>
</evidence>
<keyword evidence="5 6" id="KW-0804">Transcription</keyword>
<dbReference type="CDD" id="cd06171">
    <property type="entry name" value="Sigma70_r4"/>
    <property type="match status" value="1"/>
</dbReference>
<dbReference type="EMBL" id="SNXW01000003">
    <property type="protein sequence ID" value="TDP84680.1"/>
    <property type="molecule type" value="Genomic_DNA"/>
</dbReference>
<evidence type="ECO:0000256" key="2">
    <source>
        <dbReference type="ARBA" id="ARBA00023015"/>
    </source>
</evidence>
<dbReference type="InterPro" id="IPR007627">
    <property type="entry name" value="RNA_pol_sigma70_r2"/>
</dbReference>
<dbReference type="Gene3D" id="1.10.1740.10">
    <property type="match status" value="1"/>
</dbReference>
<protein>
    <recommendedName>
        <fullName evidence="6">RNA polymerase sigma factor</fullName>
    </recommendedName>
</protein>
<feature type="domain" description="RNA polymerase sigma factor 70 region 4 type 2" evidence="9">
    <location>
        <begin position="187"/>
        <end position="238"/>
    </location>
</feature>
<evidence type="ECO:0000256" key="3">
    <source>
        <dbReference type="ARBA" id="ARBA00023082"/>
    </source>
</evidence>
<evidence type="ECO:0000256" key="1">
    <source>
        <dbReference type="ARBA" id="ARBA00010641"/>
    </source>
</evidence>
<organism evidence="10 11">
    <name type="scientific">Aquabacterium commune</name>
    <dbReference type="NCBI Taxonomy" id="70586"/>
    <lineage>
        <taxon>Bacteria</taxon>
        <taxon>Pseudomonadati</taxon>
        <taxon>Pseudomonadota</taxon>
        <taxon>Betaproteobacteria</taxon>
        <taxon>Burkholderiales</taxon>
        <taxon>Aquabacterium</taxon>
    </lineage>
</organism>
<feature type="region of interest" description="Disordered" evidence="7">
    <location>
        <begin position="152"/>
        <end position="179"/>
    </location>
</feature>
<dbReference type="NCBIfam" id="TIGR02939">
    <property type="entry name" value="RpoE_Sigma70"/>
    <property type="match status" value="1"/>
</dbReference>
<dbReference type="Gene3D" id="1.10.10.10">
    <property type="entry name" value="Winged helix-like DNA-binding domain superfamily/Winged helix DNA-binding domain"/>
    <property type="match status" value="1"/>
</dbReference>
<name>A0A4R6REM8_9BURK</name>
<keyword evidence="3 6" id="KW-0731">Sigma factor</keyword>
<feature type="domain" description="RNA polymerase sigma-70 region 2" evidence="8">
    <location>
        <begin position="77"/>
        <end position="138"/>
    </location>
</feature>
<sequence>MPQDQGDDPGMQRPVLSPAPGAGVPLTGQGAAGDASGTHTTAHSPAHLPALSEPLVDVDAELVARVQRGDQRAFEMLVVKYQRRIERLIARMIRDVDLVEDIAQETFIRAYRALPGFRGDSAFYTWLYRIAVNTAKKAMIGLKRDPLLTEAAMGGGGDDDDDNPAVDRDLTDGETPESTLASRQIAEAVNAAVAALSEDLRQAITLREIEGLSYEEIAEMMNCPIGTVRSRIYRAREAIATRLRPLLDTREGERW</sequence>
<dbReference type="InterPro" id="IPR014286">
    <property type="entry name" value="RNA_pol_sigma70_RpoE"/>
</dbReference>
<comment type="caution">
    <text evidence="10">The sequence shown here is derived from an EMBL/GenBank/DDBJ whole genome shotgun (WGS) entry which is preliminary data.</text>
</comment>
<evidence type="ECO:0000256" key="4">
    <source>
        <dbReference type="ARBA" id="ARBA00023125"/>
    </source>
</evidence>
<dbReference type="AlphaFoldDB" id="A0A4R6REM8"/>